<dbReference type="EMBL" id="JAFFHA010000003">
    <property type="protein sequence ID" value="KAK4658063.1"/>
    <property type="molecule type" value="Genomic_DNA"/>
</dbReference>
<feature type="compositionally biased region" description="Polar residues" evidence="7">
    <location>
        <begin position="77"/>
        <end position="109"/>
    </location>
</feature>
<name>A0ABR0GQL9_9PEZI</name>
<feature type="compositionally biased region" description="Low complexity" evidence="7">
    <location>
        <begin position="196"/>
        <end position="216"/>
    </location>
</feature>
<evidence type="ECO:0000256" key="3">
    <source>
        <dbReference type="ARBA" id="ARBA00022737"/>
    </source>
</evidence>
<sequence length="820" mass="89580">MNSLRHNGSIFCFMKDCLLSPVSCLLSLVSCLLSLETVPLPSRSSLRATFPDISLCISVQFSRLHLLPPFCRRQAIDQPTMTDSTPSTRAAKASGSTENNDPLLSSPPRSTIGKERRVPSITPRKFQRFFTPRSRVSSKPSAVRKALHDLTAPALNRDQAPASSPLKPISEEQLGAPIEDELPDYRTAKRRKTQHTPSRSHLPSPLPTSPGLLATPDIRPGLSSPIRHVKFRPNRRMDVDQHDGVSEDEDDEPPLPSPKLKRIVPLHTRGLGGQLVQRMSGDACLGRPVPDWRTDTAKFYSKPEDVHLSSSHEGAPRAIPFCTTSSHKSDLVAVGDEEGYIRLLDASKEFSKIHLSFQAHGNAVIDLAFSGDDKLLATASGDQTGRVIDVETQTPLNVLGHHTASLKQVRFQPGRGQDCVLATSGRDGSIQIWDLRCKGGPVQDMSIINEDRLRHGAPKPVNPGCVVNSIYYAHARTQRQTKSAKNSSTTDVARTGEVPGRMGEVSVTSLQFLPPGREHLLLSACEADASIKLWDIRAVHTHRHHKTSTPISFTPPPPSHAAWRPFGIASMTMNTSGSRIYALCKDNTVYTYATSHLILGIANELKATLPGQEPERRRHYPHVAHEGLGPLYGFRHPLFHATSFYVKAALRPAANGNSEMLAVGSSDGCAVLFPTDERYLSFSTPGSEEESYFVGESTALLPTATPSRPGLRSGGPPGLVRTNSSSLFGRQQHDMGVSVTKRGTPLVRGHDKEVGALTWTADGRKLVTVGDDYLVRCWRDGDEVAKDLRRGGEGEGRRWGCGWGDLGDGWEGDGGEEEDW</sequence>
<evidence type="ECO:0000256" key="1">
    <source>
        <dbReference type="ARBA" id="ARBA00004906"/>
    </source>
</evidence>
<feature type="repeat" description="WD" evidence="6">
    <location>
        <begin position="399"/>
        <end position="436"/>
    </location>
</feature>
<keyword evidence="3" id="KW-0677">Repeat</keyword>
<evidence type="ECO:0000256" key="6">
    <source>
        <dbReference type="PROSITE-ProRule" id="PRU00221"/>
    </source>
</evidence>
<dbReference type="SUPFAM" id="SSF50978">
    <property type="entry name" value="WD40 repeat-like"/>
    <property type="match status" value="1"/>
</dbReference>
<dbReference type="InterPro" id="IPR015943">
    <property type="entry name" value="WD40/YVTN_repeat-like_dom_sf"/>
</dbReference>
<gene>
    <name evidence="8" type="ORF">QC762_203440</name>
</gene>
<feature type="region of interest" description="Disordered" evidence="7">
    <location>
        <begin position="149"/>
        <end position="260"/>
    </location>
</feature>
<keyword evidence="2 6" id="KW-0853">WD repeat</keyword>
<dbReference type="PANTHER" id="PTHR22852:SF0">
    <property type="entry name" value="DENTICLELESS PROTEIN HOMOLOG"/>
    <property type="match status" value="1"/>
</dbReference>
<comment type="similarity">
    <text evidence="5">Belongs to the WD repeat cdt2 family.</text>
</comment>
<feature type="repeat" description="WD" evidence="6">
    <location>
        <begin position="747"/>
        <end position="778"/>
    </location>
</feature>
<dbReference type="GeneID" id="87907145"/>
<keyword evidence="9" id="KW-1185">Reference proteome</keyword>
<dbReference type="Proteomes" id="UP001323405">
    <property type="component" value="Unassembled WGS sequence"/>
</dbReference>
<dbReference type="InterPro" id="IPR019775">
    <property type="entry name" value="WD40_repeat_CS"/>
</dbReference>
<feature type="region of interest" description="Disordered" evidence="7">
    <location>
        <begin position="477"/>
        <end position="496"/>
    </location>
</feature>
<evidence type="ECO:0000256" key="5">
    <source>
        <dbReference type="ARBA" id="ARBA00038344"/>
    </source>
</evidence>
<dbReference type="PANTHER" id="PTHR22852">
    <property type="entry name" value="LETHAL 2 DENTICLELESS PROTEIN RETINOIC ACID-REGULATED NUCLEAR MATRIX-ASSOCIATED PROTEIN"/>
    <property type="match status" value="1"/>
</dbReference>
<dbReference type="PROSITE" id="PS50082">
    <property type="entry name" value="WD_REPEATS_2"/>
    <property type="match status" value="3"/>
</dbReference>
<dbReference type="PROSITE" id="PS00678">
    <property type="entry name" value="WD_REPEATS_1"/>
    <property type="match status" value="1"/>
</dbReference>
<dbReference type="Gene3D" id="2.130.10.10">
    <property type="entry name" value="YVTN repeat-like/Quinoprotein amine dehydrogenase"/>
    <property type="match status" value="3"/>
</dbReference>
<comment type="caution">
    <text evidence="8">The sequence shown here is derived from an EMBL/GenBank/DDBJ whole genome shotgun (WGS) entry which is preliminary data.</text>
</comment>
<evidence type="ECO:0000313" key="9">
    <source>
        <dbReference type="Proteomes" id="UP001323405"/>
    </source>
</evidence>
<dbReference type="InterPro" id="IPR001680">
    <property type="entry name" value="WD40_rpt"/>
</dbReference>
<dbReference type="PROSITE" id="PS50294">
    <property type="entry name" value="WD_REPEATS_REGION"/>
    <property type="match status" value="2"/>
</dbReference>
<organism evidence="8 9">
    <name type="scientific">Podospora pseudocomata</name>
    <dbReference type="NCBI Taxonomy" id="2093779"/>
    <lineage>
        <taxon>Eukaryota</taxon>
        <taxon>Fungi</taxon>
        <taxon>Dikarya</taxon>
        <taxon>Ascomycota</taxon>
        <taxon>Pezizomycotina</taxon>
        <taxon>Sordariomycetes</taxon>
        <taxon>Sordariomycetidae</taxon>
        <taxon>Sordariales</taxon>
        <taxon>Podosporaceae</taxon>
        <taxon>Podospora</taxon>
    </lineage>
</organism>
<feature type="repeat" description="WD" evidence="6">
    <location>
        <begin position="357"/>
        <end position="398"/>
    </location>
</feature>
<reference evidence="8 9" key="1">
    <citation type="journal article" date="2023" name="bioRxiv">
        <title>High-quality genome assemblies of four members of thePodospora anserinaspecies complex.</title>
        <authorList>
            <person name="Ament-Velasquez S.L."/>
            <person name="Vogan A.A."/>
            <person name="Wallerman O."/>
            <person name="Hartmann F."/>
            <person name="Gautier V."/>
            <person name="Silar P."/>
            <person name="Giraud T."/>
            <person name="Johannesson H."/>
        </authorList>
    </citation>
    <scope>NUCLEOTIDE SEQUENCE [LARGE SCALE GENOMIC DNA]</scope>
    <source>
        <strain evidence="8 9">CBS 415.72m</strain>
    </source>
</reference>
<evidence type="ECO:0000256" key="7">
    <source>
        <dbReference type="SAM" id="MobiDB-lite"/>
    </source>
</evidence>
<feature type="compositionally biased region" description="Basic and acidic residues" evidence="7">
    <location>
        <begin position="235"/>
        <end position="245"/>
    </location>
</feature>
<dbReference type="RefSeq" id="XP_062747035.1">
    <property type="nucleotide sequence ID" value="XM_062887238.1"/>
</dbReference>
<dbReference type="InterPro" id="IPR036322">
    <property type="entry name" value="WD40_repeat_dom_sf"/>
</dbReference>
<evidence type="ECO:0000256" key="2">
    <source>
        <dbReference type="ARBA" id="ARBA00022574"/>
    </source>
</evidence>
<dbReference type="PROSITE" id="PS51257">
    <property type="entry name" value="PROKAR_LIPOPROTEIN"/>
    <property type="match status" value="1"/>
</dbReference>
<evidence type="ECO:0000256" key="4">
    <source>
        <dbReference type="ARBA" id="ARBA00022786"/>
    </source>
</evidence>
<feature type="region of interest" description="Disordered" evidence="7">
    <location>
        <begin position="77"/>
        <end position="118"/>
    </location>
</feature>
<evidence type="ECO:0008006" key="10">
    <source>
        <dbReference type="Google" id="ProtNLM"/>
    </source>
</evidence>
<proteinExistence type="inferred from homology"/>
<dbReference type="Pfam" id="PF00400">
    <property type="entry name" value="WD40"/>
    <property type="match status" value="3"/>
</dbReference>
<comment type="pathway">
    <text evidence="1">Protein modification; protein ubiquitination.</text>
</comment>
<keyword evidence="4" id="KW-0833">Ubl conjugation pathway</keyword>
<evidence type="ECO:0000313" key="8">
    <source>
        <dbReference type="EMBL" id="KAK4658063.1"/>
    </source>
</evidence>
<feature type="region of interest" description="Disordered" evidence="7">
    <location>
        <begin position="800"/>
        <end position="820"/>
    </location>
</feature>
<accession>A0ABR0GQL9</accession>
<dbReference type="SMART" id="SM00320">
    <property type="entry name" value="WD40"/>
    <property type="match status" value="5"/>
</dbReference>
<protein>
    <recommendedName>
        <fullName evidence="10">Denticleless protein</fullName>
    </recommendedName>
</protein>
<dbReference type="InterPro" id="IPR051865">
    <property type="entry name" value="WD-repeat_CDT2_adapter"/>
</dbReference>
<feature type="compositionally biased region" description="Polar residues" evidence="7">
    <location>
        <begin position="478"/>
        <end position="492"/>
    </location>
</feature>
<feature type="compositionally biased region" description="Acidic residues" evidence="7">
    <location>
        <begin position="808"/>
        <end position="820"/>
    </location>
</feature>